<evidence type="ECO:0000256" key="2">
    <source>
        <dbReference type="ARBA" id="ARBA00023125"/>
    </source>
</evidence>
<dbReference type="Proteomes" id="UP000574769">
    <property type="component" value="Unassembled WGS sequence"/>
</dbReference>
<name>A0A7W7AHT3_9SPHN</name>
<accession>A0A7W7AHT3</accession>
<keyword evidence="1" id="KW-0805">Transcription regulation</keyword>
<keyword evidence="6" id="KW-1185">Reference proteome</keyword>
<reference evidence="5 6" key="1">
    <citation type="submission" date="2020-08" db="EMBL/GenBank/DDBJ databases">
        <title>Genomic Encyclopedia of Type Strains, Phase IV (KMG-IV): sequencing the most valuable type-strain genomes for metagenomic binning, comparative biology and taxonomic classification.</title>
        <authorList>
            <person name="Goeker M."/>
        </authorList>
    </citation>
    <scope>NUCLEOTIDE SEQUENCE [LARGE SCALE GENOMIC DNA]</scope>
    <source>
        <strain evidence="5 6">DSM 15867</strain>
    </source>
</reference>
<dbReference type="InterPro" id="IPR019887">
    <property type="entry name" value="Tscrpt_reg_AsnC/Lrp_C"/>
</dbReference>
<dbReference type="GO" id="GO:0043565">
    <property type="term" value="F:sequence-specific DNA binding"/>
    <property type="evidence" value="ECO:0007669"/>
    <property type="project" value="InterPro"/>
</dbReference>
<evidence type="ECO:0000259" key="4">
    <source>
        <dbReference type="PROSITE" id="PS50956"/>
    </source>
</evidence>
<dbReference type="EMBL" id="JACHNY010000002">
    <property type="protein sequence ID" value="MBB4617288.1"/>
    <property type="molecule type" value="Genomic_DNA"/>
</dbReference>
<dbReference type="PANTHER" id="PTHR30154">
    <property type="entry name" value="LEUCINE-RESPONSIVE REGULATORY PROTEIN"/>
    <property type="match status" value="1"/>
</dbReference>
<proteinExistence type="predicted"/>
<evidence type="ECO:0000313" key="6">
    <source>
        <dbReference type="Proteomes" id="UP000574769"/>
    </source>
</evidence>
<dbReference type="InterPro" id="IPR019888">
    <property type="entry name" value="Tscrpt_reg_AsnC-like"/>
</dbReference>
<dbReference type="InterPro" id="IPR011008">
    <property type="entry name" value="Dimeric_a/b-barrel"/>
</dbReference>
<dbReference type="Pfam" id="PF01037">
    <property type="entry name" value="AsnC_trans_reg"/>
    <property type="match status" value="1"/>
</dbReference>
<dbReference type="Pfam" id="PF13412">
    <property type="entry name" value="HTH_24"/>
    <property type="match status" value="1"/>
</dbReference>
<dbReference type="GO" id="GO:0006355">
    <property type="term" value="P:regulation of DNA-templated transcription"/>
    <property type="evidence" value="ECO:0007669"/>
    <property type="project" value="UniProtKB-ARBA"/>
</dbReference>
<dbReference type="AlphaFoldDB" id="A0A7W7AHT3"/>
<dbReference type="SUPFAM" id="SSF46785">
    <property type="entry name" value="Winged helix' DNA-binding domain"/>
    <property type="match status" value="1"/>
</dbReference>
<dbReference type="PANTHER" id="PTHR30154:SF17">
    <property type="entry name" value="DNA-BINDING TRANSCRIPTIONAL ACTIVATOR DECR"/>
    <property type="match status" value="1"/>
</dbReference>
<dbReference type="PROSITE" id="PS50956">
    <property type="entry name" value="HTH_ASNC_2"/>
    <property type="match status" value="1"/>
</dbReference>
<dbReference type="GO" id="GO:0043200">
    <property type="term" value="P:response to amino acid"/>
    <property type="evidence" value="ECO:0007669"/>
    <property type="project" value="TreeGrafter"/>
</dbReference>
<gene>
    <name evidence="5" type="ORF">GGQ96_001408</name>
</gene>
<sequence>MKQACHLDAIDRRILSLLQQDATLTHADLAERVGASAASCWRRVKALEAAGVLIQSVRLVDPHSVGRGVNVLCNIRMKSHAVDDRRSFEAFVNTRPEVIECFSMSGDWDYLLRVAVADVADYNDFLMHSLLGHPAVAGGSSHFALSMTKYTTALPV</sequence>
<dbReference type="InterPro" id="IPR011991">
    <property type="entry name" value="ArsR-like_HTH"/>
</dbReference>
<keyword evidence="2" id="KW-0238">DNA-binding</keyword>
<dbReference type="PRINTS" id="PR00033">
    <property type="entry name" value="HTHASNC"/>
</dbReference>
<dbReference type="SUPFAM" id="SSF54909">
    <property type="entry name" value="Dimeric alpha+beta barrel"/>
    <property type="match status" value="1"/>
</dbReference>
<dbReference type="Gene3D" id="1.10.10.10">
    <property type="entry name" value="Winged helix-like DNA-binding domain superfamily/Winged helix DNA-binding domain"/>
    <property type="match status" value="1"/>
</dbReference>
<feature type="domain" description="HTH asnC-type" evidence="4">
    <location>
        <begin position="7"/>
        <end position="68"/>
    </location>
</feature>
<dbReference type="InterPro" id="IPR000485">
    <property type="entry name" value="AsnC-type_HTH_dom"/>
</dbReference>
<dbReference type="SMART" id="SM00344">
    <property type="entry name" value="HTH_ASNC"/>
    <property type="match status" value="1"/>
</dbReference>
<protein>
    <submittedName>
        <fullName evidence="5">Lrp/AsnC family transcriptional regulator</fullName>
    </submittedName>
</protein>
<dbReference type="InterPro" id="IPR036390">
    <property type="entry name" value="WH_DNA-bd_sf"/>
</dbReference>
<dbReference type="InterPro" id="IPR036388">
    <property type="entry name" value="WH-like_DNA-bd_sf"/>
</dbReference>
<dbReference type="CDD" id="cd00090">
    <property type="entry name" value="HTH_ARSR"/>
    <property type="match status" value="1"/>
</dbReference>
<evidence type="ECO:0000256" key="1">
    <source>
        <dbReference type="ARBA" id="ARBA00023015"/>
    </source>
</evidence>
<dbReference type="GO" id="GO:0005829">
    <property type="term" value="C:cytosol"/>
    <property type="evidence" value="ECO:0007669"/>
    <property type="project" value="TreeGrafter"/>
</dbReference>
<keyword evidence="3" id="KW-0804">Transcription</keyword>
<comment type="caution">
    <text evidence="5">The sequence shown here is derived from an EMBL/GenBank/DDBJ whole genome shotgun (WGS) entry which is preliminary data.</text>
</comment>
<evidence type="ECO:0000313" key="5">
    <source>
        <dbReference type="EMBL" id="MBB4617288.1"/>
    </source>
</evidence>
<dbReference type="Gene3D" id="3.30.70.920">
    <property type="match status" value="1"/>
</dbReference>
<dbReference type="RefSeq" id="WP_184112942.1">
    <property type="nucleotide sequence ID" value="NZ_JACHNY010000002.1"/>
</dbReference>
<organism evidence="5 6">
    <name type="scientific">Sphingomonas abaci</name>
    <dbReference type="NCBI Taxonomy" id="237611"/>
    <lineage>
        <taxon>Bacteria</taxon>
        <taxon>Pseudomonadati</taxon>
        <taxon>Pseudomonadota</taxon>
        <taxon>Alphaproteobacteria</taxon>
        <taxon>Sphingomonadales</taxon>
        <taxon>Sphingomonadaceae</taxon>
        <taxon>Sphingomonas</taxon>
    </lineage>
</organism>
<evidence type="ECO:0000256" key="3">
    <source>
        <dbReference type="ARBA" id="ARBA00023163"/>
    </source>
</evidence>